<feature type="region of interest" description="Disordered" evidence="1">
    <location>
        <begin position="1"/>
        <end position="23"/>
    </location>
</feature>
<protein>
    <recommendedName>
        <fullName evidence="3">HEPN domain-containing protein</fullName>
    </recommendedName>
</protein>
<proteinExistence type="predicted"/>
<gene>
    <name evidence="2" type="ORF">OHM77_01930</name>
</gene>
<evidence type="ECO:0000256" key="1">
    <source>
        <dbReference type="SAM" id="MobiDB-lite"/>
    </source>
</evidence>
<sequence>MSGKDNLENLMRSGGLNTEPPDRKECEGLLRSAIDRLKDAHSPALSFASRFDLAYNAAHALALTALRLQGYRSDRRYLVFQCLIHTIDASKAQVRMFALCHERRNLAEYEGYMDVDEALLTELLAATDCLVAQVQEAMASLDGDDDG</sequence>
<organism evidence="2">
    <name type="scientific">Candidatus Nitricoxidivorans perseverans</name>
    <dbReference type="NCBI Taxonomy" id="2975601"/>
    <lineage>
        <taxon>Bacteria</taxon>
        <taxon>Pseudomonadati</taxon>
        <taxon>Pseudomonadota</taxon>
        <taxon>Betaproteobacteria</taxon>
        <taxon>Nitrosomonadales</taxon>
        <taxon>Sterolibacteriaceae</taxon>
        <taxon>Candidatus Nitricoxidivorans</taxon>
    </lineage>
</organism>
<accession>A0AA49IYY5</accession>
<dbReference type="EMBL" id="CP107246">
    <property type="protein sequence ID" value="WIM06074.1"/>
    <property type="molecule type" value="Genomic_DNA"/>
</dbReference>
<name>A0AA49IYY5_9PROT</name>
<evidence type="ECO:0008006" key="3">
    <source>
        <dbReference type="Google" id="ProtNLM"/>
    </source>
</evidence>
<dbReference type="KEGG" id="npv:OHM77_01930"/>
<dbReference type="AlphaFoldDB" id="A0AA49IYY5"/>
<evidence type="ECO:0000313" key="2">
    <source>
        <dbReference type="EMBL" id="WIM06074.1"/>
    </source>
</evidence>
<dbReference type="Proteomes" id="UP001234916">
    <property type="component" value="Chromosome"/>
</dbReference>
<reference evidence="2" key="1">
    <citation type="journal article" date="2023" name="Nat. Microbiol.">
        <title>Enrichment and characterization of a nitric oxide-reducing microbial community in a continuous bioreactor.</title>
        <authorList>
            <person name="Garrido-Amador P."/>
            <person name="Stortenbeker N."/>
            <person name="Wessels H.J.C.T."/>
            <person name="Speth D.R."/>
            <person name="Garcia-Heredia I."/>
            <person name="Kartal B."/>
        </authorList>
    </citation>
    <scope>NUCLEOTIDE SEQUENCE</scope>
    <source>
        <strain evidence="2">MAG1</strain>
    </source>
</reference>